<evidence type="ECO:0000313" key="2">
    <source>
        <dbReference type="EMBL" id="GJQ15607.1"/>
    </source>
</evidence>
<feature type="compositionally biased region" description="Basic and acidic residues" evidence="1">
    <location>
        <begin position="1"/>
        <end position="19"/>
    </location>
</feature>
<organism evidence="2 3">
    <name type="scientific">Galdieria partita</name>
    <dbReference type="NCBI Taxonomy" id="83374"/>
    <lineage>
        <taxon>Eukaryota</taxon>
        <taxon>Rhodophyta</taxon>
        <taxon>Bangiophyceae</taxon>
        <taxon>Galdieriales</taxon>
        <taxon>Galdieriaceae</taxon>
        <taxon>Galdieria</taxon>
    </lineage>
</organism>
<proteinExistence type="predicted"/>
<reference evidence="2" key="1">
    <citation type="journal article" date="2022" name="Proc. Natl. Acad. Sci. U.S.A.">
        <title>Life cycle and functional genomics of the unicellular red alga Galdieria for elucidating algal and plant evolution and industrial use.</title>
        <authorList>
            <person name="Hirooka S."/>
            <person name="Itabashi T."/>
            <person name="Ichinose T.M."/>
            <person name="Onuma R."/>
            <person name="Fujiwara T."/>
            <person name="Yamashita S."/>
            <person name="Jong L.W."/>
            <person name="Tomita R."/>
            <person name="Iwane A.H."/>
            <person name="Miyagishima S.Y."/>
        </authorList>
    </citation>
    <scope>NUCLEOTIDE SEQUENCE</scope>
    <source>
        <strain evidence="2">NBRC 102759</strain>
    </source>
</reference>
<reference evidence="2" key="2">
    <citation type="submission" date="2022-01" db="EMBL/GenBank/DDBJ databases">
        <authorList>
            <person name="Hirooka S."/>
            <person name="Miyagishima S.Y."/>
        </authorList>
    </citation>
    <scope>NUCLEOTIDE SEQUENCE</scope>
    <source>
        <strain evidence="2">NBRC 102759</strain>
    </source>
</reference>
<sequence>MKDKLSIHPVEKYWKERKQKEKNKKAKLNIEKKSKRRSVSMESLEEEMTSLIQKKNEGVLLNAERERLRYLVQLHDNILDKQSKNLRNGNKESSQDPLDPEYGEDNRTETRKRLLGVQAFQRILEKSKVDERNDNPIEQTTVIEEQNRPNSTWQSIGNNSTTTTSRFIPVQVYPSTSSNRDHISKKSTTTKTENNLEQELNSSYAELEDIIR</sequence>
<protein>
    <submittedName>
        <fullName evidence="2">Uncharacterized protein</fullName>
    </submittedName>
</protein>
<gene>
    <name evidence="2" type="ORF">GpartN1_g7398.t1</name>
</gene>
<feature type="compositionally biased region" description="Polar residues" evidence="1">
    <location>
        <begin position="136"/>
        <end position="166"/>
    </location>
</feature>
<name>A0A9C7UUH5_9RHOD</name>
<feature type="region of interest" description="Disordered" evidence="1">
    <location>
        <begin position="1"/>
        <end position="26"/>
    </location>
</feature>
<feature type="region of interest" description="Disordered" evidence="1">
    <location>
        <begin position="130"/>
        <end position="200"/>
    </location>
</feature>
<dbReference type="AlphaFoldDB" id="A0A9C7UUH5"/>
<evidence type="ECO:0000256" key="1">
    <source>
        <dbReference type="SAM" id="MobiDB-lite"/>
    </source>
</evidence>
<feature type="compositionally biased region" description="Basic and acidic residues" evidence="1">
    <location>
        <begin position="82"/>
        <end position="94"/>
    </location>
</feature>
<accession>A0A9C7UUH5</accession>
<evidence type="ECO:0000313" key="3">
    <source>
        <dbReference type="Proteomes" id="UP001061958"/>
    </source>
</evidence>
<feature type="region of interest" description="Disordered" evidence="1">
    <location>
        <begin position="82"/>
        <end position="110"/>
    </location>
</feature>
<dbReference type="Proteomes" id="UP001061958">
    <property type="component" value="Unassembled WGS sequence"/>
</dbReference>
<comment type="caution">
    <text evidence="2">The sequence shown here is derived from an EMBL/GenBank/DDBJ whole genome shotgun (WGS) entry which is preliminary data.</text>
</comment>
<keyword evidence="3" id="KW-1185">Reference proteome</keyword>
<dbReference type="OrthoDB" id="10638at2759"/>
<dbReference type="EMBL" id="BQMJ01000072">
    <property type="protein sequence ID" value="GJQ15607.1"/>
    <property type="molecule type" value="Genomic_DNA"/>
</dbReference>